<dbReference type="PANTHER" id="PTHR33164:SF99">
    <property type="entry name" value="MARR FAMILY REGULATORY PROTEIN"/>
    <property type="match status" value="1"/>
</dbReference>
<proteinExistence type="predicted"/>
<dbReference type="GO" id="GO:0003700">
    <property type="term" value="F:DNA-binding transcription factor activity"/>
    <property type="evidence" value="ECO:0007669"/>
    <property type="project" value="InterPro"/>
</dbReference>
<evidence type="ECO:0000313" key="3">
    <source>
        <dbReference type="EMBL" id="RNL42537.1"/>
    </source>
</evidence>
<comment type="caution">
    <text evidence="3">The sequence shown here is derived from an EMBL/GenBank/DDBJ whole genome shotgun (WGS) entry which is preliminary data.</text>
</comment>
<feature type="region of interest" description="Disordered" evidence="1">
    <location>
        <begin position="151"/>
        <end position="183"/>
    </location>
</feature>
<name>A0A3N0B605_9ACTN</name>
<dbReference type="SUPFAM" id="SSF46785">
    <property type="entry name" value="Winged helix' DNA-binding domain"/>
    <property type="match status" value="1"/>
</dbReference>
<accession>A0A3N0B605</accession>
<sequence>MPDSFGQIRSELFELMGRMRHGSFTPPTPDGMTPSEARTIMAVDEMVRRHGEARPNRVAEFVRTTPSALSQTLRSLEDKNLIERRRLGGDYRGVTVSLTQDGERLAQEGRRLRDEYIDRAIAYVGEGDMRHLVRILGKMAEFREQHGGLEAASTCGGCSSDPSRDDAQRDCPVDAKGGDVSCA</sequence>
<dbReference type="PANTHER" id="PTHR33164">
    <property type="entry name" value="TRANSCRIPTIONAL REGULATOR, MARR FAMILY"/>
    <property type="match status" value="1"/>
</dbReference>
<dbReference type="InterPro" id="IPR011991">
    <property type="entry name" value="ArsR-like_HTH"/>
</dbReference>
<gene>
    <name evidence="3" type="ORF">DMP08_08530</name>
</gene>
<dbReference type="GO" id="GO:0006950">
    <property type="term" value="P:response to stress"/>
    <property type="evidence" value="ECO:0007669"/>
    <property type="project" value="TreeGrafter"/>
</dbReference>
<dbReference type="EMBL" id="QICD01000017">
    <property type="protein sequence ID" value="RNL42537.1"/>
    <property type="molecule type" value="Genomic_DNA"/>
</dbReference>
<evidence type="ECO:0000256" key="1">
    <source>
        <dbReference type="SAM" id="MobiDB-lite"/>
    </source>
</evidence>
<dbReference type="AlphaFoldDB" id="A0A3N0B605"/>
<reference evidence="4" key="1">
    <citation type="submission" date="2018-05" db="EMBL/GenBank/DDBJ databases">
        <title>Genome Sequencing of selected type strains of the family Eggerthellaceae.</title>
        <authorList>
            <person name="Danylec N."/>
            <person name="Stoll D.A."/>
            <person name="Doetsch A."/>
            <person name="Huch M."/>
        </authorList>
    </citation>
    <scope>NUCLEOTIDE SEQUENCE [LARGE SCALE GENOMIC DNA]</scope>
    <source>
        <strain evidence="4">DSM 16106</strain>
    </source>
</reference>
<dbReference type="CDD" id="cd00090">
    <property type="entry name" value="HTH_ARSR"/>
    <property type="match status" value="1"/>
</dbReference>
<feature type="compositionally biased region" description="Basic and acidic residues" evidence="1">
    <location>
        <begin position="162"/>
        <end position="177"/>
    </location>
</feature>
<dbReference type="Pfam" id="PF12802">
    <property type="entry name" value="MarR_2"/>
    <property type="match status" value="1"/>
</dbReference>
<organism evidence="3 4">
    <name type="scientific">Paraeggerthella hongkongensis</name>
    <dbReference type="NCBI Taxonomy" id="230658"/>
    <lineage>
        <taxon>Bacteria</taxon>
        <taxon>Bacillati</taxon>
        <taxon>Actinomycetota</taxon>
        <taxon>Coriobacteriia</taxon>
        <taxon>Eggerthellales</taxon>
        <taxon>Eggerthellaceae</taxon>
        <taxon>Paraeggerthella</taxon>
    </lineage>
</organism>
<feature type="domain" description="HTH marR-type" evidence="2">
    <location>
        <begin position="9"/>
        <end position="141"/>
    </location>
</feature>
<protein>
    <submittedName>
        <fullName evidence="3">MarR family transcriptional regulator</fullName>
    </submittedName>
</protein>
<evidence type="ECO:0000259" key="2">
    <source>
        <dbReference type="PROSITE" id="PS50995"/>
    </source>
</evidence>
<dbReference type="InterPro" id="IPR039422">
    <property type="entry name" value="MarR/SlyA-like"/>
</dbReference>
<dbReference type="InterPro" id="IPR000835">
    <property type="entry name" value="HTH_MarR-typ"/>
</dbReference>
<keyword evidence="4" id="KW-1185">Reference proteome</keyword>
<dbReference type="InterPro" id="IPR036388">
    <property type="entry name" value="WH-like_DNA-bd_sf"/>
</dbReference>
<evidence type="ECO:0000313" key="4">
    <source>
        <dbReference type="Proteomes" id="UP000278632"/>
    </source>
</evidence>
<dbReference type="RefSeq" id="WP_123192494.1">
    <property type="nucleotide sequence ID" value="NZ_QICD01000017.1"/>
</dbReference>
<dbReference type="Gene3D" id="1.10.10.10">
    <property type="entry name" value="Winged helix-like DNA-binding domain superfamily/Winged helix DNA-binding domain"/>
    <property type="match status" value="1"/>
</dbReference>
<dbReference type="InterPro" id="IPR036390">
    <property type="entry name" value="WH_DNA-bd_sf"/>
</dbReference>
<dbReference type="OrthoDB" id="3197394at2"/>
<dbReference type="PROSITE" id="PS50995">
    <property type="entry name" value="HTH_MARR_2"/>
    <property type="match status" value="1"/>
</dbReference>
<dbReference type="Proteomes" id="UP000278632">
    <property type="component" value="Unassembled WGS sequence"/>
</dbReference>
<dbReference type="SMART" id="SM00347">
    <property type="entry name" value="HTH_MARR"/>
    <property type="match status" value="1"/>
</dbReference>